<comment type="caution">
    <text evidence="2">The sequence shown here is derived from an EMBL/GenBank/DDBJ whole genome shotgun (WGS) entry which is preliminary data.</text>
</comment>
<dbReference type="Gene3D" id="3.90.550.50">
    <property type="match status" value="1"/>
</dbReference>
<dbReference type="PANTHER" id="PTHR10811">
    <property type="entry name" value="FRINGE-RELATED"/>
    <property type="match status" value="1"/>
</dbReference>
<keyword evidence="1" id="KW-0732">Signal</keyword>
<name>A0AAD4XWK0_9MAGN</name>
<reference evidence="2" key="1">
    <citation type="submission" date="2022-04" db="EMBL/GenBank/DDBJ databases">
        <title>A functionally conserved STORR gene fusion in Papaver species that diverged 16.8 million years ago.</title>
        <authorList>
            <person name="Catania T."/>
        </authorList>
    </citation>
    <scope>NUCLEOTIDE SEQUENCE</scope>
    <source>
        <strain evidence="2">S-188037</strain>
    </source>
</reference>
<evidence type="ECO:0000313" key="2">
    <source>
        <dbReference type="EMBL" id="KAI3955407.1"/>
    </source>
</evidence>
<dbReference type="AlphaFoldDB" id="A0AAD4XWK0"/>
<dbReference type="EMBL" id="JAJJMB010001752">
    <property type="protein sequence ID" value="KAI3955407.1"/>
    <property type="molecule type" value="Genomic_DNA"/>
</dbReference>
<sequence>MFALLVSVSSILSFTDVLNQLFKYLDYNKVIGNSHIIKQQHQQEDISIKLKEQEEDILKQEEEGYNGKTNISHILFGIGGSVSTWKKRRRYPELWWKPNITHGFVWLDEKPDTWFVTSPPYKVSQNANTKSAVRIAKIVLESFKLGLKNVSWFALGDDDTVFFPDNLISVLSKYDHNQMYYIGDNSESAEQDVSHSYNMAYGGGGFAISYRLAFGLAHKLDDCISRYSYMHDSDERISACVADIGVPLNKEV</sequence>
<evidence type="ECO:0000313" key="3">
    <source>
        <dbReference type="Proteomes" id="UP001202328"/>
    </source>
</evidence>
<organism evidence="2 3">
    <name type="scientific">Papaver atlanticum</name>
    <dbReference type="NCBI Taxonomy" id="357466"/>
    <lineage>
        <taxon>Eukaryota</taxon>
        <taxon>Viridiplantae</taxon>
        <taxon>Streptophyta</taxon>
        <taxon>Embryophyta</taxon>
        <taxon>Tracheophyta</taxon>
        <taxon>Spermatophyta</taxon>
        <taxon>Magnoliopsida</taxon>
        <taxon>Ranunculales</taxon>
        <taxon>Papaveraceae</taxon>
        <taxon>Papaveroideae</taxon>
        <taxon>Papaver</taxon>
    </lineage>
</organism>
<accession>A0AAD4XWK0</accession>
<feature type="non-terminal residue" evidence="2">
    <location>
        <position position="1"/>
    </location>
</feature>
<feature type="signal peptide" evidence="1">
    <location>
        <begin position="1"/>
        <end position="19"/>
    </location>
</feature>
<gene>
    <name evidence="2" type="ORF">MKW98_018508</name>
</gene>
<dbReference type="Pfam" id="PF04646">
    <property type="entry name" value="DUF604"/>
    <property type="match status" value="1"/>
</dbReference>
<dbReference type="InterPro" id="IPR006740">
    <property type="entry name" value="DUF604"/>
</dbReference>
<evidence type="ECO:0000256" key="1">
    <source>
        <dbReference type="SAM" id="SignalP"/>
    </source>
</evidence>
<proteinExistence type="predicted"/>
<protein>
    <submittedName>
        <fullName evidence="2">Uncharacterized protein</fullName>
    </submittedName>
</protein>
<keyword evidence="3" id="KW-1185">Reference proteome</keyword>
<dbReference type="Proteomes" id="UP001202328">
    <property type="component" value="Unassembled WGS sequence"/>
</dbReference>
<feature type="chain" id="PRO_5042143331" evidence="1">
    <location>
        <begin position="20"/>
        <end position="252"/>
    </location>
</feature>